<dbReference type="EMBL" id="CP000554">
    <property type="protein sequence ID" value="ABM79500.1"/>
    <property type="molecule type" value="Genomic_DNA"/>
</dbReference>
<dbReference type="RefSeq" id="WP_011827343.1">
    <property type="nucleotide sequence ID" value="NC_008820.1"/>
</dbReference>
<evidence type="ECO:0000256" key="1">
    <source>
        <dbReference type="SAM" id="MobiDB-lite"/>
    </source>
</evidence>
<dbReference type="HOGENOM" id="CLU_177006_0_0_3"/>
<reference evidence="2 3" key="1">
    <citation type="journal article" date="2007" name="PLoS Genet.">
        <title>Patterns and implications of gene gain and loss in the evolution of Prochlorococcus.</title>
        <authorList>
            <person name="Kettler G.C."/>
            <person name="Martiny A.C."/>
            <person name="Huang K."/>
            <person name="Zucker J."/>
            <person name="Coleman M.L."/>
            <person name="Rodrigue S."/>
            <person name="Chen F."/>
            <person name="Lapidus A."/>
            <person name="Ferriera S."/>
            <person name="Johnson J."/>
            <person name="Steglich C."/>
            <person name="Church G.M."/>
            <person name="Richardson P."/>
            <person name="Chisholm S.W."/>
        </authorList>
    </citation>
    <scope>NUCLEOTIDE SEQUENCE [LARGE SCALE GENOMIC DNA]</scope>
    <source>
        <strain evidence="2 3">MIT 9303</strain>
    </source>
</reference>
<organism evidence="2 3">
    <name type="scientific">Prochlorococcus marinus (strain MIT 9303)</name>
    <dbReference type="NCBI Taxonomy" id="59922"/>
    <lineage>
        <taxon>Bacteria</taxon>
        <taxon>Bacillati</taxon>
        <taxon>Cyanobacteriota</taxon>
        <taxon>Cyanophyceae</taxon>
        <taxon>Synechococcales</taxon>
        <taxon>Prochlorococcaceae</taxon>
        <taxon>Prochlorococcus</taxon>
    </lineage>
</organism>
<proteinExistence type="predicted"/>
<name>A2CDE0_PROM3</name>
<dbReference type="Proteomes" id="UP000002274">
    <property type="component" value="Chromosome"/>
</dbReference>
<dbReference type="STRING" id="59922.P9303_27701"/>
<dbReference type="AlphaFoldDB" id="A2CDE0"/>
<dbReference type="BioCyc" id="PMAR59922:G1G80-2429-MONOMER"/>
<accession>A2CDE0</accession>
<dbReference type="KEGG" id="pmf:P9303_27701"/>
<protein>
    <submittedName>
        <fullName evidence="2">Uncharacterized protein</fullName>
    </submittedName>
</protein>
<feature type="region of interest" description="Disordered" evidence="1">
    <location>
        <begin position="58"/>
        <end position="83"/>
    </location>
</feature>
<feature type="compositionally biased region" description="Polar residues" evidence="1">
    <location>
        <begin position="70"/>
        <end position="83"/>
    </location>
</feature>
<evidence type="ECO:0000313" key="2">
    <source>
        <dbReference type="EMBL" id="ABM79500.1"/>
    </source>
</evidence>
<gene>
    <name evidence="2" type="ordered locus">P9303_27701</name>
</gene>
<sequence>MSSPDSLLRATLNRLAARLGHGLADAAAGLALLAQDAPERFSKEWDLFQQEVIAEADRLEQESGEVGETKATSSPVSNQDQVQDQIDRLRAKVADLNRQVEINQ</sequence>
<evidence type="ECO:0000313" key="3">
    <source>
        <dbReference type="Proteomes" id="UP000002274"/>
    </source>
</evidence>